<name>A0A3A3G1D1_9BURK</name>
<evidence type="ECO:0000313" key="1">
    <source>
        <dbReference type="EMBL" id="RJG00719.1"/>
    </source>
</evidence>
<dbReference type="Proteomes" id="UP000266327">
    <property type="component" value="Unassembled WGS sequence"/>
</dbReference>
<dbReference type="GO" id="GO:0004803">
    <property type="term" value="F:transposase activity"/>
    <property type="evidence" value="ECO:0007669"/>
    <property type="project" value="InterPro"/>
</dbReference>
<dbReference type="GO" id="GO:0006313">
    <property type="term" value="P:DNA transposition"/>
    <property type="evidence" value="ECO:0007669"/>
    <property type="project" value="InterPro"/>
</dbReference>
<sequence length="50" mass="5930">MAQSLDIHPFMLSRWRKEARDGIIVTKGIKLNVNEVCELRRLRQLEKEHA</sequence>
<evidence type="ECO:0000313" key="2">
    <source>
        <dbReference type="Proteomes" id="UP000266327"/>
    </source>
</evidence>
<evidence type="ECO:0008006" key="3">
    <source>
        <dbReference type="Google" id="ProtNLM"/>
    </source>
</evidence>
<reference evidence="2" key="1">
    <citation type="submission" date="2018-09" db="EMBL/GenBank/DDBJ databases">
        <authorList>
            <person name="Zhu H."/>
        </authorList>
    </citation>
    <scope>NUCLEOTIDE SEQUENCE [LARGE SCALE GENOMIC DNA]</scope>
    <source>
        <strain evidence="2">K1S02-23</strain>
    </source>
</reference>
<comment type="caution">
    <text evidence="1">The sequence shown here is derived from an EMBL/GenBank/DDBJ whole genome shotgun (WGS) entry which is preliminary data.</text>
</comment>
<organism evidence="1 2">
    <name type="scientific">Noviherbaspirillum sedimenti</name>
    <dbReference type="NCBI Taxonomy" id="2320865"/>
    <lineage>
        <taxon>Bacteria</taxon>
        <taxon>Pseudomonadati</taxon>
        <taxon>Pseudomonadota</taxon>
        <taxon>Betaproteobacteria</taxon>
        <taxon>Burkholderiales</taxon>
        <taxon>Oxalobacteraceae</taxon>
        <taxon>Noviherbaspirillum</taxon>
    </lineage>
</organism>
<dbReference type="AlphaFoldDB" id="A0A3A3G1D1"/>
<protein>
    <recommendedName>
        <fullName evidence="3">Transposase</fullName>
    </recommendedName>
</protein>
<dbReference type="Pfam" id="PF01527">
    <property type="entry name" value="HTH_Tnp_1"/>
    <property type="match status" value="1"/>
</dbReference>
<gene>
    <name evidence="1" type="ORF">D3878_03245</name>
</gene>
<dbReference type="InterPro" id="IPR002514">
    <property type="entry name" value="Transposase_8"/>
</dbReference>
<accession>A0A3A3G1D1</accession>
<keyword evidence="2" id="KW-1185">Reference proteome</keyword>
<dbReference type="GO" id="GO:0003677">
    <property type="term" value="F:DNA binding"/>
    <property type="evidence" value="ECO:0007669"/>
    <property type="project" value="InterPro"/>
</dbReference>
<dbReference type="EMBL" id="QYUQ01000002">
    <property type="protein sequence ID" value="RJG00719.1"/>
    <property type="molecule type" value="Genomic_DNA"/>
</dbReference>
<proteinExistence type="predicted"/>
<dbReference type="OrthoDB" id="291972at2"/>